<dbReference type="InterPro" id="IPR001789">
    <property type="entry name" value="Sig_transdc_resp-reg_receiver"/>
</dbReference>
<name>A0A1P9WVJ6_9BACT</name>
<keyword evidence="1" id="KW-0597">Phosphoprotein</keyword>
<evidence type="ECO:0000313" key="5">
    <source>
        <dbReference type="Proteomes" id="UP000187941"/>
    </source>
</evidence>
<dbReference type="EMBL" id="CP014263">
    <property type="protein sequence ID" value="AQG79404.1"/>
    <property type="molecule type" value="Genomic_DNA"/>
</dbReference>
<feature type="modified residue" description="4-aspartylphosphate" evidence="1">
    <location>
        <position position="55"/>
    </location>
</feature>
<accession>A0A1P9WVJ6</accession>
<evidence type="ECO:0000256" key="1">
    <source>
        <dbReference type="PROSITE-ProRule" id="PRU00169"/>
    </source>
</evidence>
<dbReference type="PANTHER" id="PTHR37299:SF1">
    <property type="entry name" value="STAGE 0 SPORULATION PROTEIN A HOMOLOG"/>
    <property type="match status" value="1"/>
</dbReference>
<reference evidence="4 5" key="1">
    <citation type="submission" date="2016-01" db="EMBL/GenBank/DDBJ databases">
        <authorList>
            <person name="Oliw E.H."/>
        </authorList>
    </citation>
    <scope>NUCLEOTIDE SEQUENCE [LARGE SCALE GENOMIC DNA]</scope>
    <source>
        <strain evidence="4 5">DY10</strain>
    </source>
</reference>
<dbReference type="SMART" id="SM00850">
    <property type="entry name" value="LytTR"/>
    <property type="match status" value="1"/>
</dbReference>
<protein>
    <recommendedName>
        <fullName evidence="6">LytTR family transcriptional regulator</fullName>
    </recommendedName>
</protein>
<dbReference type="AlphaFoldDB" id="A0A1P9WVJ6"/>
<gene>
    <name evidence="4" type="ORF">AWR27_08775</name>
</gene>
<evidence type="ECO:0008006" key="6">
    <source>
        <dbReference type="Google" id="ProtNLM"/>
    </source>
</evidence>
<dbReference type="FunFam" id="3.40.50.2300:FF:000361">
    <property type="entry name" value="Two-component system response regulator"/>
    <property type="match status" value="1"/>
</dbReference>
<dbReference type="InterPro" id="IPR007492">
    <property type="entry name" value="LytTR_DNA-bd_dom"/>
</dbReference>
<dbReference type="SMART" id="SM00448">
    <property type="entry name" value="REC"/>
    <property type="match status" value="1"/>
</dbReference>
<dbReference type="Pfam" id="PF04397">
    <property type="entry name" value="LytTR"/>
    <property type="match status" value="1"/>
</dbReference>
<dbReference type="Gene3D" id="2.40.50.1020">
    <property type="entry name" value="LytTr DNA-binding domain"/>
    <property type="match status" value="1"/>
</dbReference>
<dbReference type="InterPro" id="IPR046947">
    <property type="entry name" value="LytR-like"/>
</dbReference>
<dbReference type="GO" id="GO:0000156">
    <property type="term" value="F:phosphorelay response regulator activity"/>
    <property type="evidence" value="ECO:0007669"/>
    <property type="project" value="InterPro"/>
</dbReference>
<feature type="domain" description="HTH LytTR-type" evidence="3">
    <location>
        <begin position="145"/>
        <end position="252"/>
    </location>
</feature>
<dbReference type="PROSITE" id="PS50930">
    <property type="entry name" value="HTH_LYTTR"/>
    <property type="match status" value="1"/>
</dbReference>
<dbReference type="KEGG" id="smon:AWR27_08775"/>
<dbReference type="InterPro" id="IPR011006">
    <property type="entry name" value="CheY-like_superfamily"/>
</dbReference>
<dbReference type="STRING" id="1178516.AWR27_08775"/>
<evidence type="ECO:0000259" key="3">
    <source>
        <dbReference type="PROSITE" id="PS50930"/>
    </source>
</evidence>
<dbReference type="PANTHER" id="PTHR37299">
    <property type="entry name" value="TRANSCRIPTIONAL REGULATOR-RELATED"/>
    <property type="match status" value="1"/>
</dbReference>
<dbReference type="Gene3D" id="3.40.50.2300">
    <property type="match status" value="1"/>
</dbReference>
<dbReference type="GO" id="GO:0003677">
    <property type="term" value="F:DNA binding"/>
    <property type="evidence" value="ECO:0007669"/>
    <property type="project" value="InterPro"/>
</dbReference>
<dbReference type="SUPFAM" id="SSF52172">
    <property type="entry name" value="CheY-like"/>
    <property type="match status" value="1"/>
</dbReference>
<sequence length="252" mass="29147">MTVLLIEDEQAAARRLTRLLLDIDPTLQIGPALGSVAAAVMHLQTQPHPDLILSDIQLSDGLSFAVFRQVEPRCPIIFTTAYDEYAIQAFKLNSLDYLLKPIVATELQAALAKFRKLTQSQSPSVDYQQLWQALNQSQRTYRQRFLISYRDTYRTIPASEVAYFYSENKITRLVCPDGKWYPLTETLEELAEQLNPNQFFRANRQYIINLTSIVTIHKHFNGRLKVDLQPPIPDDLFVSRERADEFRNWLNQ</sequence>
<feature type="domain" description="Response regulatory" evidence="2">
    <location>
        <begin position="2"/>
        <end position="115"/>
    </location>
</feature>
<dbReference type="Pfam" id="PF00072">
    <property type="entry name" value="Response_reg"/>
    <property type="match status" value="1"/>
</dbReference>
<evidence type="ECO:0000313" key="4">
    <source>
        <dbReference type="EMBL" id="AQG79404.1"/>
    </source>
</evidence>
<dbReference type="PROSITE" id="PS50110">
    <property type="entry name" value="RESPONSE_REGULATORY"/>
    <property type="match status" value="1"/>
</dbReference>
<evidence type="ECO:0000259" key="2">
    <source>
        <dbReference type="PROSITE" id="PS50110"/>
    </source>
</evidence>
<organism evidence="4 5">
    <name type="scientific">Spirosoma montaniterrae</name>
    <dbReference type="NCBI Taxonomy" id="1178516"/>
    <lineage>
        <taxon>Bacteria</taxon>
        <taxon>Pseudomonadati</taxon>
        <taxon>Bacteroidota</taxon>
        <taxon>Cytophagia</taxon>
        <taxon>Cytophagales</taxon>
        <taxon>Cytophagaceae</taxon>
        <taxon>Spirosoma</taxon>
    </lineage>
</organism>
<keyword evidence="5" id="KW-1185">Reference proteome</keyword>
<proteinExistence type="predicted"/>
<dbReference type="OrthoDB" id="646623at2"/>
<dbReference type="RefSeq" id="WP_077130840.1">
    <property type="nucleotide sequence ID" value="NZ_CP014263.1"/>
</dbReference>
<dbReference type="Proteomes" id="UP000187941">
    <property type="component" value="Chromosome"/>
</dbReference>